<feature type="region of interest" description="Disordered" evidence="6">
    <location>
        <begin position="49"/>
        <end position="83"/>
    </location>
</feature>
<dbReference type="Gene3D" id="3.30.420.10">
    <property type="entry name" value="Ribonuclease H-like superfamily/Ribonuclease H"/>
    <property type="match status" value="1"/>
</dbReference>
<dbReference type="GO" id="GO:0003677">
    <property type="term" value="F:DNA binding"/>
    <property type="evidence" value="ECO:0007669"/>
    <property type="project" value="UniProtKB-KW"/>
</dbReference>
<dbReference type="InterPro" id="IPR012337">
    <property type="entry name" value="RNaseH-like_sf"/>
</dbReference>
<dbReference type="InterPro" id="IPR001598">
    <property type="entry name" value="Transposase_IS30_CS"/>
</dbReference>
<dbReference type="GO" id="GO:0015074">
    <property type="term" value="P:DNA integration"/>
    <property type="evidence" value="ECO:0007669"/>
    <property type="project" value="InterPro"/>
</dbReference>
<dbReference type="PANTHER" id="PTHR10948">
    <property type="entry name" value="TRANSPOSASE"/>
    <property type="match status" value="1"/>
</dbReference>
<dbReference type="InterPro" id="IPR025246">
    <property type="entry name" value="IS30-like_HTH"/>
</dbReference>
<feature type="compositionally biased region" description="Basic residues" evidence="6">
    <location>
        <begin position="49"/>
        <end position="58"/>
    </location>
</feature>
<dbReference type="PROSITE" id="PS01043">
    <property type="entry name" value="TRANSPOSASE_IS30"/>
    <property type="match status" value="1"/>
</dbReference>
<sequence length="322" mass="35677">MDFEIRKDRRPQGPRALVREREEYFRLMDQGFSTREAARIMGINLRTGKKWRNGHHSPGKAGKPTPPIHQARPSHPADLEVPPFRSSRYLNENERVHIADRIREGASIRAVAAELGRSPSTVSREIRRNRAAHAQGRLRLPAVSRPAACRAAPGPAQARQDRPQRRAAGLHPAAPHKALLGQVAAICPTPTMVIAHADASNIDQTPGRTEACHLETRDVPIIAAALQSPYVLIQHYDAAYQSFTTATDIPVYFCNPASPWQRGSNENTNGLLRQYFPKGTDLSAHSPEQLAAVAAELNNRPRKILDWQTPTELFAKLVATVD</sequence>
<feature type="region of interest" description="Disordered" evidence="6">
    <location>
        <begin position="150"/>
        <end position="170"/>
    </location>
</feature>
<dbReference type="InterPro" id="IPR001584">
    <property type="entry name" value="Integrase_cat-core"/>
</dbReference>
<evidence type="ECO:0000256" key="4">
    <source>
        <dbReference type="ARBA" id="ARBA00023125"/>
    </source>
</evidence>
<dbReference type="NCBIfam" id="NF033563">
    <property type="entry name" value="transpos_IS30"/>
    <property type="match status" value="1"/>
</dbReference>
<keyword evidence="4" id="KW-0238">DNA-binding</keyword>
<keyword evidence="5" id="KW-0233">DNA recombination</keyword>
<dbReference type="InterPro" id="IPR051917">
    <property type="entry name" value="Transposase-Integrase"/>
</dbReference>
<dbReference type="Pfam" id="PF13936">
    <property type="entry name" value="HTH_38"/>
    <property type="match status" value="1"/>
</dbReference>
<comment type="function">
    <text evidence="1">Required for the transposition of the insertion element.</text>
</comment>
<evidence type="ECO:0000313" key="9">
    <source>
        <dbReference type="Proteomes" id="UP000540685"/>
    </source>
</evidence>
<dbReference type="InterPro" id="IPR009057">
    <property type="entry name" value="Homeodomain-like_sf"/>
</dbReference>
<dbReference type="PANTHER" id="PTHR10948:SF23">
    <property type="entry name" value="TRANSPOSASE INSI FOR INSERTION SEQUENCE ELEMENT IS30A-RELATED"/>
    <property type="match status" value="1"/>
</dbReference>
<proteinExistence type="inferred from homology"/>
<dbReference type="GO" id="GO:0006313">
    <property type="term" value="P:DNA transposition"/>
    <property type="evidence" value="ECO:0007669"/>
    <property type="project" value="InterPro"/>
</dbReference>
<dbReference type="PROSITE" id="PS50994">
    <property type="entry name" value="INTEGRASE"/>
    <property type="match status" value="1"/>
</dbReference>
<evidence type="ECO:0000256" key="2">
    <source>
        <dbReference type="ARBA" id="ARBA00006363"/>
    </source>
</evidence>
<reference evidence="8 9" key="1">
    <citation type="submission" date="2020-08" db="EMBL/GenBank/DDBJ databases">
        <title>Sequencing the genomes of 1000 actinobacteria strains.</title>
        <authorList>
            <person name="Klenk H.-P."/>
        </authorList>
    </citation>
    <scope>NUCLEOTIDE SEQUENCE [LARGE SCALE GENOMIC DNA]</scope>
    <source>
        <strain evidence="8 9">DSM 46887</strain>
    </source>
</reference>
<keyword evidence="9" id="KW-1185">Reference proteome</keyword>
<dbReference type="GO" id="GO:0005829">
    <property type="term" value="C:cytosol"/>
    <property type="evidence" value="ECO:0007669"/>
    <property type="project" value="TreeGrafter"/>
</dbReference>
<organism evidence="8 9">
    <name type="scientific">Streptosporangium becharense</name>
    <dbReference type="NCBI Taxonomy" id="1816182"/>
    <lineage>
        <taxon>Bacteria</taxon>
        <taxon>Bacillati</taxon>
        <taxon>Actinomycetota</taxon>
        <taxon>Actinomycetes</taxon>
        <taxon>Streptosporangiales</taxon>
        <taxon>Streptosporangiaceae</taxon>
        <taxon>Streptosporangium</taxon>
    </lineage>
</organism>
<evidence type="ECO:0000313" key="8">
    <source>
        <dbReference type="EMBL" id="MBB5817279.1"/>
    </source>
</evidence>
<dbReference type="GO" id="GO:0004803">
    <property type="term" value="F:transposase activity"/>
    <property type="evidence" value="ECO:0007669"/>
    <property type="project" value="InterPro"/>
</dbReference>
<evidence type="ECO:0000256" key="3">
    <source>
        <dbReference type="ARBA" id="ARBA00022578"/>
    </source>
</evidence>
<accession>A0A7W9IAU3</accession>
<name>A0A7W9IAU3_9ACTN</name>
<evidence type="ECO:0000256" key="5">
    <source>
        <dbReference type="ARBA" id="ARBA00023172"/>
    </source>
</evidence>
<keyword evidence="3" id="KW-0815">Transposition</keyword>
<dbReference type="InterPro" id="IPR053392">
    <property type="entry name" value="Transposase_IS30-like"/>
</dbReference>
<dbReference type="Proteomes" id="UP000540685">
    <property type="component" value="Unassembled WGS sequence"/>
</dbReference>
<gene>
    <name evidence="8" type="ORF">F4562_000341</name>
</gene>
<feature type="domain" description="Integrase catalytic" evidence="7">
    <location>
        <begin position="219"/>
        <end position="318"/>
    </location>
</feature>
<dbReference type="InterPro" id="IPR036397">
    <property type="entry name" value="RNaseH_sf"/>
</dbReference>
<comment type="similarity">
    <text evidence="2">Belongs to the transposase IS30 family.</text>
</comment>
<evidence type="ECO:0000256" key="6">
    <source>
        <dbReference type="SAM" id="MobiDB-lite"/>
    </source>
</evidence>
<dbReference type="SUPFAM" id="SSF46689">
    <property type="entry name" value="Homeodomain-like"/>
    <property type="match status" value="1"/>
</dbReference>
<dbReference type="EMBL" id="JACHMP010000001">
    <property type="protein sequence ID" value="MBB5817279.1"/>
    <property type="molecule type" value="Genomic_DNA"/>
</dbReference>
<dbReference type="AlphaFoldDB" id="A0A7W9IAU3"/>
<evidence type="ECO:0000259" key="7">
    <source>
        <dbReference type="PROSITE" id="PS50994"/>
    </source>
</evidence>
<dbReference type="SUPFAM" id="SSF53098">
    <property type="entry name" value="Ribonuclease H-like"/>
    <property type="match status" value="1"/>
</dbReference>
<protein>
    <submittedName>
        <fullName evidence="8">Transposase</fullName>
    </submittedName>
</protein>
<comment type="caution">
    <text evidence="8">The sequence shown here is derived from an EMBL/GenBank/DDBJ whole genome shotgun (WGS) entry which is preliminary data.</text>
</comment>
<evidence type="ECO:0000256" key="1">
    <source>
        <dbReference type="ARBA" id="ARBA00002190"/>
    </source>
</evidence>